<accession>A0ABV5FAB5</accession>
<dbReference type="Gene3D" id="3.30.70.100">
    <property type="match status" value="1"/>
</dbReference>
<sequence>MKNFIIITVLLITTATFAQNKNQRASVEVDGVCLMCKSRVEKASLGTKGVKSAIWNVKTHELKLIYDARKTNIETIQKSIAEVGHDTKDVKATDEAYNKIHDCCKYRDEEVRDAH</sequence>
<comment type="caution">
    <text evidence="3">The sequence shown here is derived from an EMBL/GenBank/DDBJ whole genome shotgun (WGS) entry which is preliminary data.</text>
</comment>
<evidence type="ECO:0000259" key="2">
    <source>
        <dbReference type="PROSITE" id="PS50846"/>
    </source>
</evidence>
<dbReference type="EMBL" id="JBHMFC010000017">
    <property type="protein sequence ID" value="MFB9056314.1"/>
    <property type="molecule type" value="Genomic_DNA"/>
</dbReference>
<feature type="chain" id="PRO_5046437028" evidence="1">
    <location>
        <begin position="19"/>
        <end position="115"/>
    </location>
</feature>
<proteinExistence type="predicted"/>
<dbReference type="CDD" id="cd00371">
    <property type="entry name" value="HMA"/>
    <property type="match status" value="1"/>
</dbReference>
<reference evidence="3 4" key="1">
    <citation type="submission" date="2024-09" db="EMBL/GenBank/DDBJ databases">
        <authorList>
            <person name="Sun Q."/>
            <person name="Mori K."/>
        </authorList>
    </citation>
    <scope>NUCLEOTIDE SEQUENCE [LARGE SCALE GENOMIC DNA]</scope>
    <source>
        <strain evidence="3 4">CECT 8622</strain>
    </source>
</reference>
<name>A0ABV5FAB5_9FLAO</name>
<keyword evidence="1" id="KW-0732">Signal</keyword>
<keyword evidence="4" id="KW-1185">Reference proteome</keyword>
<protein>
    <submittedName>
        <fullName evidence="3">Heavy-metal-associated domain-containing protein</fullName>
    </submittedName>
</protein>
<organism evidence="3 4">
    <name type="scientific">Mariniflexile ostreae</name>
    <dbReference type="NCBI Taxonomy" id="1520892"/>
    <lineage>
        <taxon>Bacteria</taxon>
        <taxon>Pseudomonadati</taxon>
        <taxon>Bacteroidota</taxon>
        <taxon>Flavobacteriia</taxon>
        <taxon>Flavobacteriales</taxon>
        <taxon>Flavobacteriaceae</taxon>
        <taxon>Mariniflexile</taxon>
    </lineage>
</organism>
<evidence type="ECO:0000313" key="4">
    <source>
        <dbReference type="Proteomes" id="UP001589585"/>
    </source>
</evidence>
<evidence type="ECO:0000256" key="1">
    <source>
        <dbReference type="SAM" id="SignalP"/>
    </source>
</evidence>
<dbReference type="SUPFAM" id="SSF55008">
    <property type="entry name" value="HMA, heavy metal-associated domain"/>
    <property type="match status" value="1"/>
</dbReference>
<dbReference type="InterPro" id="IPR036163">
    <property type="entry name" value="HMA_dom_sf"/>
</dbReference>
<dbReference type="Proteomes" id="UP001589585">
    <property type="component" value="Unassembled WGS sequence"/>
</dbReference>
<dbReference type="InterPro" id="IPR006121">
    <property type="entry name" value="HMA_dom"/>
</dbReference>
<feature type="domain" description="HMA" evidence="2">
    <location>
        <begin position="20"/>
        <end position="88"/>
    </location>
</feature>
<dbReference type="PROSITE" id="PS50846">
    <property type="entry name" value="HMA_2"/>
    <property type="match status" value="1"/>
</dbReference>
<dbReference type="Pfam" id="PF00403">
    <property type="entry name" value="HMA"/>
    <property type="match status" value="1"/>
</dbReference>
<dbReference type="RefSeq" id="WP_379860512.1">
    <property type="nucleotide sequence ID" value="NZ_JBHMFC010000017.1"/>
</dbReference>
<gene>
    <name evidence="3" type="ORF">ACFFU9_06105</name>
</gene>
<evidence type="ECO:0000313" key="3">
    <source>
        <dbReference type="EMBL" id="MFB9056314.1"/>
    </source>
</evidence>
<feature type="signal peptide" evidence="1">
    <location>
        <begin position="1"/>
        <end position="18"/>
    </location>
</feature>